<dbReference type="Pfam" id="PF07702">
    <property type="entry name" value="UTRA"/>
    <property type="match status" value="1"/>
</dbReference>
<name>A0A0R2GY65_9LACO</name>
<dbReference type="PATRIC" id="fig|148604.4.peg.1195"/>
<dbReference type="GO" id="GO:0003700">
    <property type="term" value="F:DNA-binding transcription factor activity"/>
    <property type="evidence" value="ECO:0007669"/>
    <property type="project" value="InterPro"/>
</dbReference>
<evidence type="ECO:0000256" key="2">
    <source>
        <dbReference type="ARBA" id="ARBA00023125"/>
    </source>
</evidence>
<sequence length="239" mass="27798">MVYKKSQVPLYRQVENELLALIENKTYPVGSLIPSEKELEQYFQVSRITIRRAITELEKQGFLVKRQGKGTFVQSYKIQRNIIKLGSYTQYMNEQGREPVRKIIQAYETSASQGLATLLAIEESTPVICLQRIFEFGFKNKGLEISYYAAEQYPELLERIYQHSSMTELLKQKYGKTEAASDQRLELALASKEQASLLEVDLSAPLFKLQRRVWDRDHGLLYYAVMYYDATKFSFDINN</sequence>
<dbReference type="Proteomes" id="UP000051639">
    <property type="component" value="Unassembled WGS sequence"/>
</dbReference>
<dbReference type="OrthoDB" id="457376at2"/>
<dbReference type="PROSITE" id="PS50949">
    <property type="entry name" value="HTH_GNTR"/>
    <property type="match status" value="1"/>
</dbReference>
<evidence type="ECO:0000313" key="6">
    <source>
        <dbReference type="Proteomes" id="UP000051639"/>
    </source>
</evidence>
<dbReference type="SMART" id="SM00866">
    <property type="entry name" value="UTRA"/>
    <property type="match status" value="1"/>
</dbReference>
<evidence type="ECO:0000259" key="4">
    <source>
        <dbReference type="PROSITE" id="PS50949"/>
    </source>
</evidence>
<dbReference type="InterPro" id="IPR036388">
    <property type="entry name" value="WH-like_DNA-bd_sf"/>
</dbReference>
<dbReference type="InterPro" id="IPR050679">
    <property type="entry name" value="Bact_HTH_transcr_reg"/>
</dbReference>
<protein>
    <submittedName>
        <fullName evidence="5">GntR family transcriptional regulator</fullName>
    </submittedName>
</protein>
<dbReference type="InterPro" id="IPR000524">
    <property type="entry name" value="Tscrpt_reg_HTH_GntR"/>
</dbReference>
<evidence type="ECO:0000256" key="3">
    <source>
        <dbReference type="ARBA" id="ARBA00023163"/>
    </source>
</evidence>
<dbReference type="PRINTS" id="PR00035">
    <property type="entry name" value="HTHGNTR"/>
</dbReference>
<dbReference type="Gene3D" id="1.10.10.10">
    <property type="entry name" value="Winged helix-like DNA-binding domain superfamily/Winged helix DNA-binding domain"/>
    <property type="match status" value="1"/>
</dbReference>
<dbReference type="Pfam" id="PF00392">
    <property type="entry name" value="GntR"/>
    <property type="match status" value="1"/>
</dbReference>
<dbReference type="CDD" id="cd07377">
    <property type="entry name" value="WHTH_GntR"/>
    <property type="match status" value="1"/>
</dbReference>
<evidence type="ECO:0000256" key="1">
    <source>
        <dbReference type="ARBA" id="ARBA00023015"/>
    </source>
</evidence>
<keyword evidence="1" id="KW-0805">Transcription regulation</keyword>
<dbReference type="InterPro" id="IPR036390">
    <property type="entry name" value="WH_DNA-bd_sf"/>
</dbReference>
<dbReference type="Gene3D" id="3.40.1410.10">
    <property type="entry name" value="Chorismate lyase-like"/>
    <property type="match status" value="1"/>
</dbReference>
<accession>A0A0R2GY65</accession>
<dbReference type="SUPFAM" id="SSF64288">
    <property type="entry name" value="Chorismate lyase-like"/>
    <property type="match status" value="1"/>
</dbReference>
<organism evidence="5 6">
    <name type="scientific">Limosilactobacillus ingluviei</name>
    <dbReference type="NCBI Taxonomy" id="148604"/>
    <lineage>
        <taxon>Bacteria</taxon>
        <taxon>Bacillati</taxon>
        <taxon>Bacillota</taxon>
        <taxon>Bacilli</taxon>
        <taxon>Lactobacillales</taxon>
        <taxon>Lactobacillaceae</taxon>
        <taxon>Limosilactobacillus</taxon>
    </lineage>
</organism>
<dbReference type="GO" id="GO:0003677">
    <property type="term" value="F:DNA binding"/>
    <property type="evidence" value="ECO:0007669"/>
    <property type="project" value="UniProtKB-KW"/>
</dbReference>
<gene>
    <name evidence="5" type="ORF">IV41_GL001157</name>
</gene>
<keyword evidence="2" id="KW-0238">DNA-binding</keyword>
<dbReference type="SUPFAM" id="SSF46785">
    <property type="entry name" value="Winged helix' DNA-binding domain"/>
    <property type="match status" value="1"/>
</dbReference>
<feature type="domain" description="HTH gntR-type" evidence="4">
    <location>
        <begin position="8"/>
        <end position="76"/>
    </location>
</feature>
<dbReference type="FunFam" id="1.10.10.10:FF:000079">
    <property type="entry name" value="GntR family transcriptional regulator"/>
    <property type="match status" value="1"/>
</dbReference>
<dbReference type="InterPro" id="IPR028978">
    <property type="entry name" value="Chorismate_lyase_/UTRA_dom_sf"/>
</dbReference>
<keyword evidence="3" id="KW-0804">Transcription</keyword>
<dbReference type="RefSeq" id="WP_056993745.1">
    <property type="nucleotide sequence ID" value="NZ_JQBA01000003.1"/>
</dbReference>
<proteinExistence type="predicted"/>
<dbReference type="GO" id="GO:0045892">
    <property type="term" value="P:negative regulation of DNA-templated transcription"/>
    <property type="evidence" value="ECO:0007669"/>
    <property type="project" value="TreeGrafter"/>
</dbReference>
<evidence type="ECO:0000313" key="5">
    <source>
        <dbReference type="EMBL" id="KRN45416.1"/>
    </source>
</evidence>
<reference evidence="5 6" key="1">
    <citation type="journal article" date="2015" name="Genome Announc.">
        <title>Expanding the biotechnology potential of lactobacilli through comparative genomics of 213 strains and associated genera.</title>
        <authorList>
            <person name="Sun Z."/>
            <person name="Harris H.M."/>
            <person name="McCann A."/>
            <person name="Guo C."/>
            <person name="Argimon S."/>
            <person name="Zhang W."/>
            <person name="Yang X."/>
            <person name="Jeffery I.B."/>
            <person name="Cooney J.C."/>
            <person name="Kagawa T.F."/>
            <person name="Liu W."/>
            <person name="Song Y."/>
            <person name="Salvetti E."/>
            <person name="Wrobel A."/>
            <person name="Rasinkangas P."/>
            <person name="Parkhill J."/>
            <person name="Rea M.C."/>
            <person name="O'Sullivan O."/>
            <person name="Ritari J."/>
            <person name="Douillard F.P."/>
            <person name="Paul Ross R."/>
            <person name="Yang R."/>
            <person name="Briner A.E."/>
            <person name="Felis G.E."/>
            <person name="de Vos W.M."/>
            <person name="Barrangou R."/>
            <person name="Klaenhammer T.R."/>
            <person name="Caufield P.W."/>
            <person name="Cui Y."/>
            <person name="Zhang H."/>
            <person name="O'Toole P.W."/>
        </authorList>
    </citation>
    <scope>NUCLEOTIDE SEQUENCE [LARGE SCALE GENOMIC DNA]</scope>
    <source>
        <strain evidence="5 6">DSM 14792</strain>
    </source>
</reference>
<dbReference type="PANTHER" id="PTHR44846">
    <property type="entry name" value="MANNOSYL-D-GLYCERATE TRANSPORT/METABOLISM SYSTEM REPRESSOR MNGR-RELATED"/>
    <property type="match status" value="1"/>
</dbReference>
<dbReference type="EMBL" id="JQBA01000003">
    <property type="protein sequence ID" value="KRN45416.1"/>
    <property type="molecule type" value="Genomic_DNA"/>
</dbReference>
<keyword evidence="6" id="KW-1185">Reference proteome</keyword>
<comment type="caution">
    <text evidence="5">The sequence shown here is derived from an EMBL/GenBank/DDBJ whole genome shotgun (WGS) entry which is preliminary data.</text>
</comment>
<dbReference type="AlphaFoldDB" id="A0A0R2GY65"/>
<dbReference type="InterPro" id="IPR011663">
    <property type="entry name" value="UTRA"/>
</dbReference>
<dbReference type="SMART" id="SM00345">
    <property type="entry name" value="HTH_GNTR"/>
    <property type="match status" value="1"/>
</dbReference>
<dbReference type="PANTHER" id="PTHR44846:SF1">
    <property type="entry name" value="MANNOSYL-D-GLYCERATE TRANSPORT_METABOLISM SYSTEM REPRESSOR MNGR-RELATED"/>
    <property type="match status" value="1"/>
</dbReference>